<dbReference type="AlphaFoldDB" id="A0A6A6R949"/>
<organism evidence="2 3">
    <name type="scientific">Lophium mytilinum</name>
    <dbReference type="NCBI Taxonomy" id="390894"/>
    <lineage>
        <taxon>Eukaryota</taxon>
        <taxon>Fungi</taxon>
        <taxon>Dikarya</taxon>
        <taxon>Ascomycota</taxon>
        <taxon>Pezizomycotina</taxon>
        <taxon>Dothideomycetes</taxon>
        <taxon>Pleosporomycetidae</taxon>
        <taxon>Mytilinidiales</taxon>
        <taxon>Mytilinidiaceae</taxon>
        <taxon>Lophium</taxon>
    </lineage>
</organism>
<keyword evidence="1" id="KW-1133">Transmembrane helix</keyword>
<reference evidence="2" key="1">
    <citation type="journal article" date="2020" name="Stud. Mycol.">
        <title>101 Dothideomycetes genomes: a test case for predicting lifestyles and emergence of pathogens.</title>
        <authorList>
            <person name="Haridas S."/>
            <person name="Albert R."/>
            <person name="Binder M."/>
            <person name="Bloem J."/>
            <person name="Labutti K."/>
            <person name="Salamov A."/>
            <person name="Andreopoulos B."/>
            <person name="Baker S."/>
            <person name="Barry K."/>
            <person name="Bills G."/>
            <person name="Bluhm B."/>
            <person name="Cannon C."/>
            <person name="Castanera R."/>
            <person name="Culley D."/>
            <person name="Daum C."/>
            <person name="Ezra D."/>
            <person name="Gonzalez J."/>
            <person name="Henrissat B."/>
            <person name="Kuo A."/>
            <person name="Liang C."/>
            <person name="Lipzen A."/>
            <person name="Lutzoni F."/>
            <person name="Magnuson J."/>
            <person name="Mondo S."/>
            <person name="Nolan M."/>
            <person name="Ohm R."/>
            <person name="Pangilinan J."/>
            <person name="Park H.-J."/>
            <person name="Ramirez L."/>
            <person name="Alfaro M."/>
            <person name="Sun H."/>
            <person name="Tritt A."/>
            <person name="Yoshinaga Y."/>
            <person name="Zwiers L.-H."/>
            <person name="Turgeon B."/>
            <person name="Goodwin S."/>
            <person name="Spatafora J."/>
            <person name="Crous P."/>
            <person name="Grigoriev I."/>
        </authorList>
    </citation>
    <scope>NUCLEOTIDE SEQUENCE</scope>
    <source>
        <strain evidence="2">CBS 269.34</strain>
    </source>
</reference>
<keyword evidence="3" id="KW-1185">Reference proteome</keyword>
<dbReference type="EMBL" id="MU004182">
    <property type="protein sequence ID" value="KAF2501071.1"/>
    <property type="molecule type" value="Genomic_DNA"/>
</dbReference>
<accession>A0A6A6R949</accession>
<sequence>MANCIIFLKSLLTRSDANNTLSAEVYNGIKWLPNEEDFYWQVSANKTCGLSKEAQDELKILLEDVARNLPNPIKKELMQVCTCSTTGRVLYFLTGSKMRLVGTAVAVGLAYLAIKYVVRHGKKIRKEEREMCEMKLAELKRQLGINLNEEVNELKGTLVHAEDLKGAVAGLAKQKDLDKLQDRVDTINSGVEGEQLQQSPKVIAVDMEEGVTDDQEDVTAEFDGDSNGSIISEWIELDEELWKEAK</sequence>
<dbReference type="OrthoDB" id="10394737at2759"/>
<evidence type="ECO:0000313" key="2">
    <source>
        <dbReference type="EMBL" id="KAF2501071.1"/>
    </source>
</evidence>
<keyword evidence="1" id="KW-0812">Transmembrane</keyword>
<proteinExistence type="predicted"/>
<dbReference type="Proteomes" id="UP000799750">
    <property type="component" value="Unassembled WGS sequence"/>
</dbReference>
<name>A0A6A6R949_9PEZI</name>
<evidence type="ECO:0000256" key="1">
    <source>
        <dbReference type="SAM" id="Phobius"/>
    </source>
</evidence>
<evidence type="ECO:0000313" key="3">
    <source>
        <dbReference type="Proteomes" id="UP000799750"/>
    </source>
</evidence>
<gene>
    <name evidence="2" type="ORF">BU16DRAFT_533791</name>
</gene>
<protein>
    <submittedName>
        <fullName evidence="2">Uncharacterized protein</fullName>
    </submittedName>
</protein>
<keyword evidence="1" id="KW-0472">Membrane</keyword>
<feature type="transmembrane region" description="Helical" evidence="1">
    <location>
        <begin position="100"/>
        <end position="118"/>
    </location>
</feature>